<proteinExistence type="predicted"/>
<name>A0A2P2QWQ0_RHIMU</name>
<protein>
    <submittedName>
        <fullName evidence="1">Uncharacterized protein</fullName>
    </submittedName>
</protein>
<accession>A0A2P2QWQ0</accession>
<dbReference type="EMBL" id="GGEC01090938">
    <property type="protein sequence ID" value="MBX71422.1"/>
    <property type="molecule type" value="Transcribed_RNA"/>
</dbReference>
<sequence length="48" mass="5611">MPYIPSKKSYTRKEKKIPRKQGLMFVILDIISLMNKRGSIKLSIMLKS</sequence>
<reference evidence="1" key="1">
    <citation type="submission" date="2018-02" db="EMBL/GenBank/DDBJ databases">
        <title>Rhizophora mucronata_Transcriptome.</title>
        <authorList>
            <person name="Meera S.P."/>
            <person name="Sreeshan A."/>
            <person name="Augustine A."/>
        </authorList>
    </citation>
    <scope>NUCLEOTIDE SEQUENCE</scope>
    <source>
        <tissue evidence="1">Leaf</tissue>
    </source>
</reference>
<evidence type="ECO:0000313" key="1">
    <source>
        <dbReference type="EMBL" id="MBX71422.1"/>
    </source>
</evidence>
<dbReference type="AlphaFoldDB" id="A0A2P2QWQ0"/>
<organism evidence="1">
    <name type="scientific">Rhizophora mucronata</name>
    <name type="common">Asiatic mangrove</name>
    <dbReference type="NCBI Taxonomy" id="61149"/>
    <lineage>
        <taxon>Eukaryota</taxon>
        <taxon>Viridiplantae</taxon>
        <taxon>Streptophyta</taxon>
        <taxon>Embryophyta</taxon>
        <taxon>Tracheophyta</taxon>
        <taxon>Spermatophyta</taxon>
        <taxon>Magnoliopsida</taxon>
        <taxon>eudicotyledons</taxon>
        <taxon>Gunneridae</taxon>
        <taxon>Pentapetalae</taxon>
        <taxon>rosids</taxon>
        <taxon>fabids</taxon>
        <taxon>Malpighiales</taxon>
        <taxon>Rhizophoraceae</taxon>
        <taxon>Rhizophora</taxon>
    </lineage>
</organism>